<organism evidence="2 3">
    <name type="scientific">Riccia fluitans</name>
    <dbReference type="NCBI Taxonomy" id="41844"/>
    <lineage>
        <taxon>Eukaryota</taxon>
        <taxon>Viridiplantae</taxon>
        <taxon>Streptophyta</taxon>
        <taxon>Embryophyta</taxon>
        <taxon>Marchantiophyta</taxon>
        <taxon>Marchantiopsida</taxon>
        <taxon>Marchantiidae</taxon>
        <taxon>Marchantiales</taxon>
        <taxon>Ricciaceae</taxon>
        <taxon>Riccia</taxon>
    </lineage>
</organism>
<evidence type="ECO:0000313" key="2">
    <source>
        <dbReference type="EMBL" id="KAL2623373.1"/>
    </source>
</evidence>
<sequence length="206" mass="22000">MTTGLDITDSAEMLLSEKIFLLESSRQLQERISAFNRMVGPEGKIISDVTLKDTLVLPPKGVSESRTSNDIGESSSSQGACRETNGRPSSKAMPLNRLAKGKDLCSNGNPAKPDTQFDQELGREDWPSLGRQGQTGKQTQPGKGKRNSKSVNLVLPSKEGSCSGNSKPPPGNLADDNDLSNREGISGGKGKNPSTATPEPSFNWKL</sequence>
<gene>
    <name evidence="2" type="ORF">R1flu_003578</name>
</gene>
<evidence type="ECO:0000313" key="3">
    <source>
        <dbReference type="Proteomes" id="UP001605036"/>
    </source>
</evidence>
<accession>A0ABD1Y9I5</accession>
<name>A0ABD1Y9I5_9MARC</name>
<dbReference type="Proteomes" id="UP001605036">
    <property type="component" value="Unassembled WGS sequence"/>
</dbReference>
<proteinExistence type="predicted"/>
<feature type="compositionally biased region" description="Low complexity" evidence="1">
    <location>
        <begin position="130"/>
        <end position="142"/>
    </location>
</feature>
<dbReference type="EMBL" id="JBHFFA010000006">
    <property type="protein sequence ID" value="KAL2623373.1"/>
    <property type="molecule type" value="Genomic_DNA"/>
</dbReference>
<feature type="compositionally biased region" description="Polar residues" evidence="1">
    <location>
        <begin position="64"/>
        <end position="79"/>
    </location>
</feature>
<evidence type="ECO:0000256" key="1">
    <source>
        <dbReference type="SAM" id="MobiDB-lite"/>
    </source>
</evidence>
<reference evidence="2 3" key="1">
    <citation type="submission" date="2024-09" db="EMBL/GenBank/DDBJ databases">
        <title>Chromosome-scale assembly of Riccia fluitans.</title>
        <authorList>
            <person name="Paukszto L."/>
            <person name="Sawicki J."/>
            <person name="Karawczyk K."/>
            <person name="Piernik-Szablinska J."/>
            <person name="Szczecinska M."/>
            <person name="Mazdziarz M."/>
        </authorList>
    </citation>
    <scope>NUCLEOTIDE SEQUENCE [LARGE SCALE GENOMIC DNA]</scope>
    <source>
        <strain evidence="2">Rf_01</strain>
        <tissue evidence="2">Aerial parts of the thallus</tissue>
    </source>
</reference>
<comment type="caution">
    <text evidence="2">The sequence shown here is derived from an EMBL/GenBank/DDBJ whole genome shotgun (WGS) entry which is preliminary data.</text>
</comment>
<feature type="region of interest" description="Disordered" evidence="1">
    <location>
        <begin position="59"/>
        <end position="206"/>
    </location>
</feature>
<protein>
    <submittedName>
        <fullName evidence="2">Uncharacterized protein</fullName>
    </submittedName>
</protein>
<dbReference type="AlphaFoldDB" id="A0ABD1Y9I5"/>
<keyword evidence="3" id="KW-1185">Reference proteome</keyword>